<name>A0A7C1PD72_THEPE</name>
<evidence type="ECO:0000313" key="9">
    <source>
        <dbReference type="EMBL" id="HEB48550.1"/>
    </source>
</evidence>
<organism evidence="9">
    <name type="scientific">Thermofilum pendens</name>
    <dbReference type="NCBI Taxonomy" id="2269"/>
    <lineage>
        <taxon>Archaea</taxon>
        <taxon>Thermoproteota</taxon>
        <taxon>Thermoprotei</taxon>
        <taxon>Thermofilales</taxon>
        <taxon>Thermofilaceae</taxon>
        <taxon>Thermofilum</taxon>
    </lineage>
</organism>
<dbReference type="InterPro" id="IPR035996">
    <property type="entry name" value="4pyrrol_Methylase_sf"/>
</dbReference>
<evidence type="ECO:0000256" key="4">
    <source>
        <dbReference type="ARBA" id="ARBA00022679"/>
    </source>
</evidence>
<dbReference type="EMBL" id="DRZM01000098">
    <property type="protein sequence ID" value="HHP04762.1"/>
    <property type="molecule type" value="Genomic_DNA"/>
</dbReference>
<reference evidence="9" key="1">
    <citation type="journal article" date="2020" name="mSystems">
        <title>Genome- and Community-Level Interaction Insights into Carbon Utilization and Element Cycling Functions of Hydrothermarchaeota in Hydrothermal Sediment.</title>
        <authorList>
            <person name="Zhou Z."/>
            <person name="Liu Y."/>
            <person name="Xu W."/>
            <person name="Pan J."/>
            <person name="Luo Z.H."/>
            <person name="Li M."/>
        </authorList>
    </citation>
    <scope>NUCLEOTIDE SEQUENCE [LARGE SCALE GENOMIC DNA]</scope>
    <source>
        <strain evidence="10">SpSt-1125</strain>
        <strain evidence="9">SpSt-25</strain>
    </source>
</reference>
<dbReference type="InterPro" id="IPR014777">
    <property type="entry name" value="4pyrrole_Mease_sub1"/>
</dbReference>
<dbReference type="GO" id="GO:0032259">
    <property type="term" value="P:methylation"/>
    <property type="evidence" value="ECO:0007669"/>
    <property type="project" value="UniProtKB-KW"/>
</dbReference>
<dbReference type="Gene3D" id="3.30.950.10">
    <property type="entry name" value="Methyltransferase, Cobalt-precorrin-4 Transmethylase, Domain 2"/>
    <property type="match status" value="1"/>
</dbReference>
<dbReference type="GO" id="GO:0017183">
    <property type="term" value="P:protein histidyl modification to diphthamide"/>
    <property type="evidence" value="ECO:0007669"/>
    <property type="project" value="UniProtKB-UniRule"/>
</dbReference>
<protein>
    <recommendedName>
        <fullName evidence="6">Diphthine synthase</fullName>
        <ecNumber evidence="6">2.1.1.98</ecNumber>
    </recommendedName>
    <alternativeName>
        <fullName evidence="6">Diphthamide biosynthesis methyltransferase</fullName>
    </alternativeName>
</protein>
<dbReference type="NCBIfam" id="TIGR00522">
    <property type="entry name" value="dph5"/>
    <property type="match status" value="1"/>
</dbReference>
<comment type="function">
    <text evidence="6">S-adenosyl-L-methionine-dependent methyltransferase that catalyzes the trimethylation of the amino group of the modified target histidine residue in translation elongation factor 2 (EF-2), to form an intermediate called diphthine. The three successive methylation reactions represent the second step of diphthamide biosynthesis.</text>
</comment>
<dbReference type="EC" id="2.1.1.98" evidence="6"/>
<comment type="pathway">
    <text evidence="1 6">Protein modification; peptidyl-diphthamide biosynthesis.</text>
</comment>
<gene>
    <name evidence="9" type="primary">dph5</name>
    <name evidence="6" type="synonym">dphB</name>
    <name evidence="10" type="ORF">ENM88_03315</name>
    <name evidence="9" type="ORF">ENP77_01990</name>
</gene>
<dbReference type="InterPro" id="IPR004551">
    <property type="entry name" value="Dphthn_synthase"/>
</dbReference>
<accession>A0A7C1PD72</accession>
<evidence type="ECO:0000256" key="5">
    <source>
        <dbReference type="ARBA" id="ARBA00022691"/>
    </source>
</evidence>
<dbReference type="InterPro" id="IPR000878">
    <property type="entry name" value="4pyrrol_Mease"/>
</dbReference>
<comment type="caution">
    <text evidence="9">The sequence shown here is derived from an EMBL/GenBank/DDBJ whole genome shotgun (WGS) entry which is preliminary data.</text>
</comment>
<comment type="catalytic activity">
    <reaction evidence="6">
        <text>2-[(3S)-amino-3-carboxypropyl]-L-histidyl-[translation elongation factor 2] + 3 S-adenosyl-L-methionine = diphthine-[translation elongation factor 2] + 3 S-adenosyl-L-homocysteine + 3 H(+)</text>
        <dbReference type="Rhea" id="RHEA:36415"/>
        <dbReference type="Rhea" id="RHEA-COMP:9749"/>
        <dbReference type="Rhea" id="RHEA-COMP:10172"/>
        <dbReference type="ChEBI" id="CHEBI:15378"/>
        <dbReference type="ChEBI" id="CHEBI:57856"/>
        <dbReference type="ChEBI" id="CHEBI:59789"/>
        <dbReference type="ChEBI" id="CHEBI:73995"/>
        <dbReference type="ChEBI" id="CHEBI:82696"/>
        <dbReference type="EC" id="2.1.1.98"/>
    </reaction>
</comment>
<dbReference type="PANTHER" id="PTHR10882:SF0">
    <property type="entry name" value="DIPHTHINE METHYL ESTER SYNTHASE"/>
    <property type="match status" value="1"/>
</dbReference>
<dbReference type="HAMAP" id="MF_01084">
    <property type="entry name" value="Diphthine_synth"/>
    <property type="match status" value="1"/>
</dbReference>
<dbReference type="AlphaFoldDB" id="A0A7C1PD72"/>
<keyword evidence="5 6" id="KW-0949">S-adenosyl-L-methionine</keyword>
<dbReference type="EMBL" id="DSKP01000071">
    <property type="protein sequence ID" value="HEB48550.1"/>
    <property type="molecule type" value="Genomic_DNA"/>
</dbReference>
<evidence type="ECO:0000256" key="6">
    <source>
        <dbReference type="HAMAP-Rule" id="MF_01084"/>
    </source>
</evidence>
<dbReference type="UniPathway" id="UPA00559"/>
<dbReference type="SUPFAM" id="SSF53790">
    <property type="entry name" value="Tetrapyrrole methylase"/>
    <property type="match status" value="1"/>
</dbReference>
<evidence type="ECO:0000256" key="1">
    <source>
        <dbReference type="ARBA" id="ARBA00005156"/>
    </source>
</evidence>
<feature type="domain" description="Tetrapyrrole methylase" evidence="8">
    <location>
        <begin position="1"/>
        <end position="226"/>
    </location>
</feature>
<feature type="binding site" evidence="6 7">
    <location>
        <position position="168"/>
    </location>
    <ligand>
        <name>S-adenosyl-L-methionine</name>
        <dbReference type="ChEBI" id="CHEBI:59789"/>
    </ligand>
</feature>
<comment type="similarity">
    <text evidence="2 6">Belongs to the diphthine synthase family.</text>
</comment>
<evidence type="ECO:0000256" key="2">
    <source>
        <dbReference type="ARBA" id="ARBA00006729"/>
    </source>
</evidence>
<dbReference type="Pfam" id="PF00590">
    <property type="entry name" value="TP_methylase"/>
    <property type="match status" value="1"/>
</dbReference>
<evidence type="ECO:0000256" key="7">
    <source>
        <dbReference type="PIRSR" id="PIRSR036432-1"/>
    </source>
</evidence>
<dbReference type="InterPro" id="IPR014776">
    <property type="entry name" value="4pyrrole_Mease_sub2"/>
</dbReference>
<comment type="caution">
    <text evidence="6">Lacks conserved residue(s) required for the propagation of feature annotation.</text>
</comment>
<dbReference type="PANTHER" id="PTHR10882">
    <property type="entry name" value="DIPHTHINE SYNTHASE"/>
    <property type="match status" value="1"/>
</dbReference>
<evidence type="ECO:0000313" key="10">
    <source>
        <dbReference type="EMBL" id="HHP04762.1"/>
    </source>
</evidence>
<feature type="binding site" evidence="6 7">
    <location>
        <begin position="114"/>
        <end position="115"/>
    </location>
    <ligand>
        <name>S-adenosyl-L-methionine</name>
        <dbReference type="ChEBI" id="CHEBI:59789"/>
    </ligand>
</feature>
<dbReference type="GO" id="GO:0004164">
    <property type="term" value="F:diphthine synthase activity"/>
    <property type="evidence" value="ECO:0007669"/>
    <property type="project" value="UniProtKB-UniRule"/>
</dbReference>
<proteinExistence type="inferred from homology"/>
<keyword evidence="3 6" id="KW-0489">Methyltransferase</keyword>
<dbReference type="CDD" id="cd11647">
    <property type="entry name" value="DHP5_DphB"/>
    <property type="match status" value="1"/>
</dbReference>
<comment type="subunit">
    <text evidence="6">Homodimer.</text>
</comment>
<evidence type="ECO:0000259" key="8">
    <source>
        <dbReference type="Pfam" id="PF00590"/>
    </source>
</evidence>
<feature type="binding site" evidence="6 7">
    <location>
        <position position="89"/>
    </location>
    <ligand>
        <name>S-adenosyl-L-methionine</name>
        <dbReference type="ChEBI" id="CHEBI:59789"/>
    </ligand>
</feature>
<feature type="binding site" evidence="6 7">
    <location>
        <position position="211"/>
    </location>
    <ligand>
        <name>S-adenosyl-L-methionine</name>
        <dbReference type="ChEBI" id="CHEBI:59789"/>
    </ligand>
</feature>
<dbReference type="PIRSF" id="PIRSF036432">
    <property type="entry name" value="Diphthine_synth"/>
    <property type="match status" value="1"/>
</dbReference>
<feature type="binding site" evidence="6 7">
    <location>
        <position position="9"/>
    </location>
    <ligand>
        <name>S-adenosyl-L-methionine</name>
        <dbReference type="ChEBI" id="CHEBI:59789"/>
    </ligand>
</feature>
<sequence length="280" mass="31015">MLVVAGLGLYGTRDVPLGVLELLRKADIVYFESYTSLAPSLDKECIERLCGREVKEVRREDLEERSAREILAQAAEKLVLLLTVGNPLLATTHTAIILEAKKGGVPFLVIPSASVIDGVVCATGLHIYRFGRVTTLAFPDEEKGFYPFSTYLAIKSNLCRGLHTLVLLDLRAEENRYMDPGYAAQLLLKLESMLSEGVLDEDTLVIVVARATAPDQEVRVCTLSEAARRSFGQPPFSLVVPGLLHATEIEYLHYVHGAPLEVMLKWNECVKRRFSSTLEV</sequence>
<evidence type="ECO:0000256" key="3">
    <source>
        <dbReference type="ARBA" id="ARBA00022603"/>
    </source>
</evidence>
<keyword evidence="4 6" id="KW-0808">Transferase</keyword>
<dbReference type="Gene3D" id="3.40.1010.10">
    <property type="entry name" value="Cobalt-precorrin-4 Transmethylase, Domain 1"/>
    <property type="match status" value="1"/>
</dbReference>